<dbReference type="EMBL" id="JAUJLE010000045">
    <property type="protein sequence ID" value="KAK0997625.1"/>
    <property type="molecule type" value="Genomic_DNA"/>
</dbReference>
<dbReference type="OrthoDB" id="10294212at2759"/>
<organism evidence="4 5">
    <name type="scientific">Friedmanniomyces endolithicus</name>
    <dbReference type="NCBI Taxonomy" id="329885"/>
    <lineage>
        <taxon>Eukaryota</taxon>
        <taxon>Fungi</taxon>
        <taxon>Dikarya</taxon>
        <taxon>Ascomycota</taxon>
        <taxon>Pezizomycotina</taxon>
        <taxon>Dothideomycetes</taxon>
        <taxon>Dothideomycetidae</taxon>
        <taxon>Mycosphaerellales</taxon>
        <taxon>Teratosphaeriaceae</taxon>
        <taxon>Friedmanniomyces</taxon>
    </lineage>
</organism>
<dbReference type="EMBL" id="NAJP01000060">
    <property type="protein sequence ID" value="TKA36399.1"/>
    <property type="molecule type" value="Genomic_DNA"/>
</dbReference>
<protein>
    <submittedName>
        <fullName evidence="4">Uncharacterized protein</fullName>
    </submittedName>
</protein>
<proteinExistence type="predicted"/>
<reference evidence="2" key="2">
    <citation type="submission" date="2021-12" db="EMBL/GenBank/DDBJ databases">
        <title>Black yeast isolated from Biological Soil Crust.</title>
        <authorList>
            <person name="Kurbessoian T."/>
        </authorList>
    </citation>
    <scope>NUCLEOTIDE SEQUENCE</scope>
    <source>
        <strain evidence="2">CCFEE 5208</strain>
    </source>
</reference>
<accession>A0A4V5N6L6</accession>
<evidence type="ECO:0000256" key="1">
    <source>
        <dbReference type="SAM" id="MobiDB-lite"/>
    </source>
</evidence>
<gene>
    <name evidence="4" type="ORF">B0A54_12413</name>
    <name evidence="2" type="ORF">LTR82_008369</name>
    <name evidence="3" type="ORF">LTR91_006592</name>
</gene>
<reference evidence="3" key="3">
    <citation type="submission" date="2023-06" db="EMBL/GenBank/DDBJ databases">
        <title>Black Yeasts Isolated from many extreme environments.</title>
        <authorList>
            <person name="Coleine C."/>
            <person name="Stajich J.E."/>
            <person name="Selbmann L."/>
        </authorList>
    </citation>
    <scope>NUCLEOTIDE SEQUENCE</scope>
    <source>
        <strain evidence="3">CCFEE 5200</strain>
    </source>
</reference>
<evidence type="ECO:0000313" key="2">
    <source>
        <dbReference type="EMBL" id="KAK0320656.1"/>
    </source>
</evidence>
<evidence type="ECO:0000313" key="3">
    <source>
        <dbReference type="EMBL" id="KAK0997625.1"/>
    </source>
</evidence>
<feature type="compositionally biased region" description="Polar residues" evidence="1">
    <location>
        <begin position="248"/>
        <end position="260"/>
    </location>
</feature>
<name>A0A4V5N6L6_9PEZI</name>
<dbReference type="Proteomes" id="UP001175353">
    <property type="component" value="Unassembled WGS sequence"/>
</dbReference>
<evidence type="ECO:0000313" key="4">
    <source>
        <dbReference type="EMBL" id="TKA36399.1"/>
    </source>
</evidence>
<evidence type="ECO:0000313" key="6">
    <source>
        <dbReference type="Proteomes" id="UP001175353"/>
    </source>
</evidence>
<feature type="region of interest" description="Disordered" evidence="1">
    <location>
        <begin position="248"/>
        <end position="267"/>
    </location>
</feature>
<comment type="caution">
    <text evidence="4">The sequence shown here is derived from an EMBL/GenBank/DDBJ whole genome shotgun (WGS) entry which is preliminary data.</text>
</comment>
<feature type="region of interest" description="Disordered" evidence="1">
    <location>
        <begin position="193"/>
        <end position="217"/>
    </location>
</feature>
<reference evidence="4 5" key="1">
    <citation type="submission" date="2017-03" db="EMBL/GenBank/DDBJ databases">
        <title>Genomes of endolithic fungi from Antarctica.</title>
        <authorList>
            <person name="Coleine C."/>
            <person name="Masonjones S."/>
            <person name="Stajich J.E."/>
        </authorList>
    </citation>
    <scope>NUCLEOTIDE SEQUENCE [LARGE SCALE GENOMIC DNA]</scope>
    <source>
        <strain evidence="4 5">CCFEE 5311</strain>
    </source>
</reference>
<keyword evidence="6" id="KW-1185">Reference proteome</keyword>
<evidence type="ECO:0000313" key="5">
    <source>
        <dbReference type="Proteomes" id="UP000310066"/>
    </source>
</evidence>
<dbReference type="EMBL" id="JASUXU010000024">
    <property type="protein sequence ID" value="KAK0320656.1"/>
    <property type="molecule type" value="Genomic_DNA"/>
</dbReference>
<dbReference type="Proteomes" id="UP001168146">
    <property type="component" value="Unassembled WGS sequence"/>
</dbReference>
<sequence>MAAFAANGAPIPDSHHLIPRALAWTGGTTGLDDLCDDLMDAAELAHDRAAVRIAASLLVVNHKRLPTLQDAVCEFALALVLEDERDARTHLLNADELLKGVERNRDWMRVQYGLLDRRVEALRQRVEGLFDRQDERREAVAGGAEEIARREDDGREAGGAATVRRSIEMGVRSTRLDGSERDGEVATRPLACDKRPAPLDVPARGGTKRNTIDLTSFSPDEPLITRCSKRARTEIATKNAMNKTINPTKNAMKQTDSPTKTVAKPATPIPATDSVTVSSFYAVSTQVTSGGTITYDPTQSSFYISASPTTKIWAWLGRREVSRVFHSTDSKRVYITGAVTSASNGRICIAFKGLAGVQWFLGKVRVMSEEQVAPQHLNGRRLDEVYTKQCAEIAEAFAKRQVGVGMAGGDVVMG</sequence>
<dbReference type="Proteomes" id="UP000310066">
    <property type="component" value="Unassembled WGS sequence"/>
</dbReference>
<feature type="compositionally biased region" description="Polar residues" evidence="1">
    <location>
        <begin position="208"/>
        <end position="217"/>
    </location>
</feature>
<dbReference type="AlphaFoldDB" id="A0A4V5N6L6"/>